<accession>A0A344TSZ8</accession>
<dbReference type="OrthoDB" id="938596at2"/>
<reference evidence="2 3" key="1">
    <citation type="submission" date="2018-07" db="EMBL/GenBank/DDBJ databases">
        <title>Genome sequencing of Runella.</title>
        <authorList>
            <person name="Baek M.-G."/>
            <person name="Yi H."/>
        </authorList>
    </citation>
    <scope>NUCLEOTIDE SEQUENCE [LARGE SCALE GENOMIC DNA]</scope>
    <source>
        <strain evidence="2 3">HYN0085</strain>
        <plasmid evidence="2 3">unnamed1</plasmid>
    </source>
</reference>
<dbReference type="PROSITE" id="PS50234">
    <property type="entry name" value="VWFA"/>
    <property type="match status" value="1"/>
</dbReference>
<dbReference type="SUPFAM" id="SSF53300">
    <property type="entry name" value="vWA-like"/>
    <property type="match status" value="1"/>
</dbReference>
<dbReference type="Pfam" id="PF00092">
    <property type="entry name" value="VWA"/>
    <property type="match status" value="1"/>
</dbReference>
<dbReference type="KEGG" id="run:DR864_28245"/>
<geneLocation type="plasmid" evidence="2 3">
    <name>unnamed1</name>
</geneLocation>
<evidence type="ECO:0000259" key="1">
    <source>
        <dbReference type="PROSITE" id="PS50234"/>
    </source>
</evidence>
<proteinExistence type="predicted"/>
<dbReference type="InterPro" id="IPR002035">
    <property type="entry name" value="VWF_A"/>
</dbReference>
<keyword evidence="3" id="KW-1185">Reference proteome</keyword>
<dbReference type="EMBL" id="CP030851">
    <property type="protein sequence ID" value="AXE21769.1"/>
    <property type="molecule type" value="Genomic_DNA"/>
</dbReference>
<dbReference type="AlphaFoldDB" id="A0A344TSZ8"/>
<gene>
    <name evidence="2" type="ORF">DR864_28245</name>
</gene>
<organism evidence="2 3">
    <name type="scientific">Runella rosea</name>
    <dbReference type="NCBI Taxonomy" id="2259595"/>
    <lineage>
        <taxon>Bacteria</taxon>
        <taxon>Pseudomonadati</taxon>
        <taxon>Bacteroidota</taxon>
        <taxon>Cytophagia</taxon>
        <taxon>Cytophagales</taxon>
        <taxon>Spirosomataceae</taxon>
        <taxon>Runella</taxon>
    </lineage>
</organism>
<evidence type="ECO:0000313" key="2">
    <source>
        <dbReference type="EMBL" id="AXE21769.1"/>
    </source>
</evidence>
<dbReference type="Gene3D" id="3.40.50.410">
    <property type="entry name" value="von Willebrand factor, type A domain"/>
    <property type="match status" value="1"/>
</dbReference>
<dbReference type="RefSeq" id="WP_114070509.1">
    <property type="nucleotide sequence ID" value="NZ_CP030851.1"/>
</dbReference>
<evidence type="ECO:0000313" key="3">
    <source>
        <dbReference type="Proteomes" id="UP000251993"/>
    </source>
</evidence>
<feature type="domain" description="VWFA" evidence="1">
    <location>
        <begin position="1"/>
        <end position="85"/>
    </location>
</feature>
<dbReference type="InterPro" id="IPR036465">
    <property type="entry name" value="vWFA_dom_sf"/>
</dbReference>
<dbReference type="Proteomes" id="UP000251993">
    <property type="component" value="Plasmid unnamed1"/>
</dbReference>
<keyword evidence="2" id="KW-0614">Plasmid</keyword>
<name>A0A344TSZ8_9BACT</name>
<protein>
    <recommendedName>
        <fullName evidence="1">VWFA domain-containing protein</fullName>
    </recommendedName>
</protein>
<sequence length="137" mass="14969">MIDYVSKNAPNQNKALVVFTDGEDTGGGRTPDDIIKFAKQLNIKVFMMGLGSAEVQNLAYIANQTGGAFMFAREAPQLMTMFGSLGKLLNGTANYYRTSWTMTRSPGVGTSGTYWVTSSVQVKIGGRTVYVPFRVDY</sequence>